<comment type="caution">
    <text evidence="1">The sequence shown here is derived from an EMBL/GenBank/DDBJ whole genome shotgun (WGS) entry which is preliminary data.</text>
</comment>
<accession>A0ACB8K4B9</accession>
<reference evidence="2" key="1">
    <citation type="journal article" date="2023" name="Hortic. Res.">
        <title>A chromosome-level phased genome enabling allele-level studies in sweet orange: a case study on citrus Huanglongbing tolerance.</title>
        <authorList>
            <person name="Wu B."/>
            <person name="Yu Q."/>
            <person name="Deng Z."/>
            <person name="Duan Y."/>
            <person name="Luo F."/>
            <person name="Gmitter F. Jr."/>
        </authorList>
    </citation>
    <scope>NUCLEOTIDE SEQUENCE [LARGE SCALE GENOMIC DNA]</scope>
    <source>
        <strain evidence="2">cv. Valencia</strain>
    </source>
</reference>
<protein>
    <submittedName>
        <fullName evidence="1">GDSL esterase/lipase 7</fullName>
    </submittedName>
</protein>
<evidence type="ECO:0000313" key="2">
    <source>
        <dbReference type="Proteomes" id="UP000829398"/>
    </source>
</evidence>
<name>A0ACB8K4B9_CITSI</name>
<keyword evidence="2" id="KW-1185">Reference proteome</keyword>
<evidence type="ECO:0000313" key="1">
    <source>
        <dbReference type="EMBL" id="KAH9739739.1"/>
    </source>
</evidence>
<dbReference type="Proteomes" id="UP000829398">
    <property type="component" value="Chromosome 6"/>
</dbReference>
<organism evidence="1 2">
    <name type="scientific">Citrus sinensis</name>
    <name type="common">Sweet orange</name>
    <name type="synonym">Citrus aurantium var. sinensis</name>
    <dbReference type="NCBI Taxonomy" id="2711"/>
    <lineage>
        <taxon>Eukaryota</taxon>
        <taxon>Viridiplantae</taxon>
        <taxon>Streptophyta</taxon>
        <taxon>Embryophyta</taxon>
        <taxon>Tracheophyta</taxon>
        <taxon>Spermatophyta</taxon>
        <taxon>Magnoliopsida</taxon>
        <taxon>eudicotyledons</taxon>
        <taxon>Gunneridae</taxon>
        <taxon>Pentapetalae</taxon>
        <taxon>rosids</taxon>
        <taxon>malvids</taxon>
        <taxon>Sapindales</taxon>
        <taxon>Rutaceae</taxon>
        <taxon>Aurantioideae</taxon>
        <taxon>Citrus</taxon>
    </lineage>
</organism>
<sequence length="429" mass="47157">MSYGRNRQSLLSGPRSCPFFAVQTAARLPPHPDAPGPLVPWDETETETESGAPIMSYGPFFAAPEAVRYSPPGAPAADRTRPNPTTSPAVSATTQLAPALYVFGDSLFDSGNNNFLPTAARANYLPYGANFVNRSTGRFTNGKTVADFIAEFLGLPYSPPFLSYKRDLLPLTGLNYASGSCGILPETGSPFGRCLNFEEQVGLFQDSVKSLQQRYFQILVDFSNYLSKSVFIVSIGSNDYINNYLETSLYDTSKRYTPQLFAQLLVYKLSQQLERLYNLGARKIVVFELGPIGCLPWITRNNKHTGQCVEDTNQIVSYFNNMLPAMLQNLTTSLKGSNFINGHGHGVGYDAIINPSKYGIADASNPCCTAFFNGTSGCIPYLRPCNNTNKHYFWDGYHPTEVVYSILASGCINNASFCTPYSLKDLVKV</sequence>
<proteinExistence type="predicted"/>
<dbReference type="EMBL" id="CM039175">
    <property type="protein sequence ID" value="KAH9739739.1"/>
    <property type="molecule type" value="Genomic_DNA"/>
</dbReference>
<gene>
    <name evidence="1" type="ORF">KPL71_019225</name>
</gene>